<evidence type="ECO:0008006" key="4">
    <source>
        <dbReference type="Google" id="ProtNLM"/>
    </source>
</evidence>
<protein>
    <recommendedName>
        <fullName evidence="4">Tetratricopeptide repeat protein</fullName>
    </recommendedName>
</protein>
<dbReference type="SUPFAM" id="SSF48452">
    <property type="entry name" value="TPR-like"/>
    <property type="match status" value="2"/>
</dbReference>
<dbReference type="GO" id="GO:0016192">
    <property type="term" value="P:vesicle-mediated transport"/>
    <property type="evidence" value="ECO:0007669"/>
    <property type="project" value="UniProtKB-ARBA"/>
</dbReference>
<dbReference type="GO" id="GO:0012505">
    <property type="term" value="C:endomembrane system"/>
    <property type="evidence" value="ECO:0007669"/>
    <property type="project" value="UniProtKB-ARBA"/>
</dbReference>
<dbReference type="Proteomes" id="UP000283855">
    <property type="component" value="Unassembled WGS sequence"/>
</dbReference>
<dbReference type="AlphaFoldDB" id="A0A413T1T7"/>
<name>A0A413T1T7_9BACT</name>
<dbReference type="PANTHER" id="PTHR12558:SF13">
    <property type="entry name" value="CELL DIVISION CYCLE PROTEIN 27 HOMOLOG"/>
    <property type="match status" value="1"/>
</dbReference>
<evidence type="ECO:0000256" key="1">
    <source>
        <dbReference type="PROSITE-ProRule" id="PRU00339"/>
    </source>
</evidence>
<sequence>MNNFYSSFLTPKFQELLKQFEEMIEQGKSVYFDSNDLTCLAEYYASQGKPKKAEQAIAYAKQLHPDDLDICIYECNTLLAQGKTDEAIRLLDSLPDQTDYEVRLLRISILLEQGQTDKAQLFIEKLMKEEDEGVEALLDISDVYMDAHLYAQAKPFLQKAYQKDSKSIEVLTSMADYCQATGELEKTIEWYKKILDEYPYETYCWVELTKCYLQLEDIEKAFEAVDFALAINENIPEALELKGFCYMQSGDIEKALKYFLKADKLYNNKPRLWIVIAQCYMGLMLFPAAADYLTALLEHPDIPEYEKAYYYEQRALCSLAICDTEACLKDLEAGRICDPQFPRLYLTYGEYYLVQNDLKSAQTEFAHAEALDPNKDEMLGLIASTLLRYEYIDEAARNYARLEKEYPEKIKEYYGYLAFLHYLQDDLQKMTEDIAKGYLQAPRELVAGIMNMGEQNEMFKEVAMNIFNNISSNPDLIRQLDK</sequence>
<dbReference type="Pfam" id="PF13181">
    <property type="entry name" value="TPR_8"/>
    <property type="match status" value="1"/>
</dbReference>
<proteinExistence type="predicted"/>
<dbReference type="Pfam" id="PF14559">
    <property type="entry name" value="TPR_19"/>
    <property type="match status" value="1"/>
</dbReference>
<dbReference type="Gene3D" id="1.25.40.10">
    <property type="entry name" value="Tetratricopeptide repeat domain"/>
    <property type="match status" value="2"/>
</dbReference>
<dbReference type="GO" id="GO:0032991">
    <property type="term" value="C:protein-containing complex"/>
    <property type="evidence" value="ECO:0007669"/>
    <property type="project" value="UniProtKB-ARBA"/>
</dbReference>
<dbReference type="EMBL" id="QSFT01000008">
    <property type="protein sequence ID" value="RHA76933.1"/>
    <property type="molecule type" value="Genomic_DNA"/>
</dbReference>
<dbReference type="SMART" id="SM00028">
    <property type="entry name" value="TPR"/>
    <property type="match status" value="8"/>
</dbReference>
<accession>A0A413T1T7</accession>
<dbReference type="PANTHER" id="PTHR12558">
    <property type="entry name" value="CELL DIVISION CYCLE 16,23,27"/>
    <property type="match status" value="1"/>
</dbReference>
<dbReference type="InterPro" id="IPR015374">
    <property type="entry name" value="ChAPs"/>
</dbReference>
<dbReference type="InterPro" id="IPR011990">
    <property type="entry name" value="TPR-like_helical_dom_sf"/>
</dbReference>
<organism evidence="2 3">
    <name type="scientific">Phocaeicola coprophilus</name>
    <dbReference type="NCBI Taxonomy" id="387090"/>
    <lineage>
        <taxon>Bacteria</taxon>
        <taxon>Pseudomonadati</taxon>
        <taxon>Bacteroidota</taxon>
        <taxon>Bacteroidia</taxon>
        <taxon>Bacteroidales</taxon>
        <taxon>Bacteroidaceae</taxon>
        <taxon>Phocaeicola</taxon>
    </lineage>
</organism>
<reference evidence="2 3" key="1">
    <citation type="submission" date="2018-08" db="EMBL/GenBank/DDBJ databases">
        <title>A genome reference for cultivated species of the human gut microbiota.</title>
        <authorList>
            <person name="Zou Y."/>
            <person name="Xue W."/>
            <person name="Luo G."/>
        </authorList>
    </citation>
    <scope>NUCLEOTIDE SEQUENCE [LARGE SCALE GENOMIC DNA]</scope>
    <source>
        <strain evidence="2 3">AM42-38</strain>
    </source>
</reference>
<dbReference type="PROSITE" id="PS50005">
    <property type="entry name" value="TPR"/>
    <property type="match status" value="2"/>
</dbReference>
<evidence type="ECO:0000313" key="3">
    <source>
        <dbReference type="Proteomes" id="UP000283855"/>
    </source>
</evidence>
<keyword evidence="1" id="KW-0802">TPR repeat</keyword>
<dbReference type="InterPro" id="IPR019734">
    <property type="entry name" value="TPR_rpt"/>
</dbReference>
<comment type="caution">
    <text evidence="2">The sequence shown here is derived from an EMBL/GenBank/DDBJ whole genome shotgun (WGS) entry which is preliminary data.</text>
</comment>
<dbReference type="GO" id="GO:0005737">
    <property type="term" value="C:cytoplasm"/>
    <property type="evidence" value="ECO:0007669"/>
    <property type="project" value="UniProtKB-ARBA"/>
</dbReference>
<feature type="repeat" description="TPR" evidence="1">
    <location>
        <begin position="236"/>
        <end position="269"/>
    </location>
</feature>
<gene>
    <name evidence="2" type="ORF">DW921_05295</name>
</gene>
<dbReference type="Pfam" id="PF09295">
    <property type="entry name" value="ChAPs"/>
    <property type="match status" value="1"/>
</dbReference>
<feature type="repeat" description="TPR" evidence="1">
    <location>
        <begin position="342"/>
        <end position="375"/>
    </location>
</feature>
<evidence type="ECO:0000313" key="2">
    <source>
        <dbReference type="EMBL" id="RHA76933.1"/>
    </source>
</evidence>